<comment type="subcellular location">
    <subcellularLocation>
        <location evidence="1">Membrane</location>
        <topology evidence="1">Single-pass type II membrane protein</topology>
    </subcellularLocation>
</comment>
<dbReference type="OrthoDB" id="414175at2759"/>
<dbReference type="InterPro" id="IPR003378">
    <property type="entry name" value="Fringe-like_glycosylTrfase"/>
</dbReference>
<dbReference type="GO" id="GO:0000166">
    <property type="term" value="F:nucleotide binding"/>
    <property type="evidence" value="ECO:0007669"/>
    <property type="project" value="UniProtKB-KW"/>
</dbReference>
<dbReference type="Proteomes" id="UP000278807">
    <property type="component" value="Unassembled WGS sequence"/>
</dbReference>
<protein>
    <recommendedName>
        <fullName evidence="4">N-acetylgalactosaminide beta-1,3-galactosyltransferase</fullName>
        <ecNumber evidence="4">2.4.1.122</ecNumber>
    </recommendedName>
</protein>
<keyword evidence="7 12" id="KW-0812">Transmembrane</keyword>
<keyword evidence="6" id="KW-0808">Transferase</keyword>
<dbReference type="STRING" id="102285.A0A0R3T2E5"/>
<evidence type="ECO:0000256" key="3">
    <source>
        <dbReference type="ARBA" id="ARBA00006462"/>
    </source>
</evidence>
<reference evidence="14 15" key="2">
    <citation type="submission" date="2018-11" db="EMBL/GenBank/DDBJ databases">
        <authorList>
            <consortium name="Pathogen Informatics"/>
        </authorList>
    </citation>
    <scope>NUCLEOTIDE SEQUENCE [LARGE SCALE GENOMIC DNA]</scope>
</reference>
<dbReference type="EMBL" id="UZAE01000388">
    <property type="protein sequence ID" value="VDN96959.1"/>
    <property type="molecule type" value="Genomic_DNA"/>
</dbReference>
<dbReference type="Gene3D" id="3.90.550.50">
    <property type="match status" value="1"/>
</dbReference>
<keyword evidence="9" id="KW-0735">Signal-anchor</keyword>
<keyword evidence="11 12" id="KW-0472">Membrane</keyword>
<dbReference type="UniPathway" id="UPA00378"/>
<evidence type="ECO:0000313" key="14">
    <source>
        <dbReference type="EMBL" id="VDN96959.1"/>
    </source>
</evidence>
<keyword evidence="15" id="KW-1185">Reference proteome</keyword>
<evidence type="ECO:0000256" key="5">
    <source>
        <dbReference type="ARBA" id="ARBA00022676"/>
    </source>
</evidence>
<sequence length="347" mass="40042">MNLMWKSPLRIFFFGVLVGMFTFWILDARRNSEKLIVRGLSQLDLPVLPQKFHNDPETGHHEGEDVLAADLAKKIRLFVFILTSPKNKMSKAIPVKTTWARRFDGYIFVSSEDDKDLPSISAVETEGRQHLWEKTRHGFIHAYHTEIDNYEYFMKADDDTFVIVENLRYLLAEKNPDEPFLMGRRFKTFVKQGYTSGGAGYVLSRAALRLIAEGMIKETKGCMKRYGAEDVNLGECAEAVGVKLLDSLDEHQQEVFHPFPPATMLNKARMDKISWIHSYNFFPVKTGLDCCSDHTVSFHYISPFEMYVLEFLVYHVYPYGITRDVSQYEKVKHLQNSEGEKNQPSGK</sequence>
<evidence type="ECO:0000256" key="9">
    <source>
        <dbReference type="ARBA" id="ARBA00022968"/>
    </source>
</evidence>
<evidence type="ECO:0000256" key="10">
    <source>
        <dbReference type="ARBA" id="ARBA00022989"/>
    </source>
</evidence>
<dbReference type="GO" id="GO:0016263">
    <property type="term" value="F:glycoprotein-N-acetylgalactosamine 3-beta-galactosyltransferase activity"/>
    <property type="evidence" value="ECO:0007669"/>
    <property type="project" value="UniProtKB-EC"/>
</dbReference>
<evidence type="ECO:0000256" key="1">
    <source>
        <dbReference type="ARBA" id="ARBA00004606"/>
    </source>
</evidence>
<feature type="domain" description="Fringe-like glycosyltransferase" evidence="13">
    <location>
        <begin position="77"/>
        <end position="268"/>
    </location>
</feature>
<dbReference type="PANTHER" id="PTHR23033:SF14">
    <property type="entry name" value="GLYCOPROTEIN-N-ACETYLGALACTOSAMINE 3-BETA-GALACTOSYLTRANSFERASE 1-RELATED"/>
    <property type="match status" value="1"/>
</dbReference>
<evidence type="ECO:0000313" key="15">
    <source>
        <dbReference type="Proteomes" id="UP000278807"/>
    </source>
</evidence>
<evidence type="ECO:0000256" key="2">
    <source>
        <dbReference type="ARBA" id="ARBA00004922"/>
    </source>
</evidence>
<comment type="pathway">
    <text evidence="2">Protein modification; protein glycosylation.</text>
</comment>
<accession>A0A0R3T2E5</accession>
<evidence type="ECO:0000256" key="12">
    <source>
        <dbReference type="SAM" id="Phobius"/>
    </source>
</evidence>
<evidence type="ECO:0000259" key="13">
    <source>
        <dbReference type="Pfam" id="PF02434"/>
    </source>
</evidence>
<keyword evidence="5" id="KW-0328">Glycosyltransferase</keyword>
<reference evidence="16" key="1">
    <citation type="submission" date="2017-02" db="UniProtKB">
        <authorList>
            <consortium name="WormBaseParasite"/>
        </authorList>
    </citation>
    <scope>IDENTIFICATION</scope>
</reference>
<keyword evidence="10 12" id="KW-1133">Transmembrane helix</keyword>
<dbReference type="InterPro" id="IPR026050">
    <property type="entry name" value="C1GALT1/C1GALT1_chp1"/>
</dbReference>
<evidence type="ECO:0000256" key="6">
    <source>
        <dbReference type="ARBA" id="ARBA00022679"/>
    </source>
</evidence>
<evidence type="ECO:0000256" key="8">
    <source>
        <dbReference type="ARBA" id="ARBA00022741"/>
    </source>
</evidence>
<dbReference type="WBParaSite" id="HNAJ_0000110001-mRNA-1">
    <property type="protein sequence ID" value="HNAJ_0000110001-mRNA-1"/>
    <property type="gene ID" value="HNAJ_0000110001"/>
</dbReference>
<dbReference type="PANTHER" id="PTHR23033">
    <property type="entry name" value="BETA1,3-GALACTOSYLTRANSFERASE"/>
    <property type="match status" value="1"/>
</dbReference>
<evidence type="ECO:0000256" key="4">
    <source>
        <dbReference type="ARBA" id="ARBA00012557"/>
    </source>
</evidence>
<gene>
    <name evidence="14" type="ORF">HNAJ_LOCUS1100</name>
</gene>
<evidence type="ECO:0000313" key="16">
    <source>
        <dbReference type="WBParaSite" id="HNAJ_0000110001-mRNA-1"/>
    </source>
</evidence>
<evidence type="ECO:0000256" key="11">
    <source>
        <dbReference type="ARBA" id="ARBA00023136"/>
    </source>
</evidence>
<comment type="similarity">
    <text evidence="3">Belongs to the glycosyltransferase 31 family. Beta3-Gal-T subfamily.</text>
</comment>
<name>A0A0R3T2E5_RODNA</name>
<feature type="transmembrane region" description="Helical" evidence="12">
    <location>
        <begin position="7"/>
        <end position="26"/>
    </location>
</feature>
<organism evidence="16">
    <name type="scientific">Rodentolepis nana</name>
    <name type="common">Dwarf tapeworm</name>
    <name type="synonym">Hymenolepis nana</name>
    <dbReference type="NCBI Taxonomy" id="102285"/>
    <lineage>
        <taxon>Eukaryota</taxon>
        <taxon>Metazoa</taxon>
        <taxon>Spiralia</taxon>
        <taxon>Lophotrochozoa</taxon>
        <taxon>Platyhelminthes</taxon>
        <taxon>Cestoda</taxon>
        <taxon>Eucestoda</taxon>
        <taxon>Cyclophyllidea</taxon>
        <taxon>Hymenolepididae</taxon>
        <taxon>Rodentolepis</taxon>
    </lineage>
</organism>
<proteinExistence type="inferred from homology"/>
<dbReference type="AlphaFoldDB" id="A0A0R3T2E5"/>
<keyword evidence="8" id="KW-0547">Nucleotide-binding</keyword>
<evidence type="ECO:0000256" key="7">
    <source>
        <dbReference type="ARBA" id="ARBA00022692"/>
    </source>
</evidence>
<dbReference type="GO" id="GO:0016020">
    <property type="term" value="C:membrane"/>
    <property type="evidence" value="ECO:0007669"/>
    <property type="project" value="UniProtKB-SubCell"/>
</dbReference>
<dbReference type="Pfam" id="PF02434">
    <property type="entry name" value="Fringe"/>
    <property type="match status" value="1"/>
</dbReference>
<dbReference type="EC" id="2.4.1.122" evidence="4"/>